<dbReference type="AlphaFoldDB" id="A0A4E0R1Y6"/>
<dbReference type="Proteomes" id="UP000230066">
    <property type="component" value="Unassembled WGS sequence"/>
</dbReference>
<proteinExistence type="predicted"/>
<gene>
    <name evidence="2" type="ORF">D915_009140</name>
</gene>
<protein>
    <submittedName>
        <fullName evidence="2">Uncharacterized protein</fullName>
    </submittedName>
</protein>
<organism evidence="2 3">
    <name type="scientific">Fasciola hepatica</name>
    <name type="common">Liver fluke</name>
    <dbReference type="NCBI Taxonomy" id="6192"/>
    <lineage>
        <taxon>Eukaryota</taxon>
        <taxon>Metazoa</taxon>
        <taxon>Spiralia</taxon>
        <taxon>Lophotrochozoa</taxon>
        <taxon>Platyhelminthes</taxon>
        <taxon>Trematoda</taxon>
        <taxon>Digenea</taxon>
        <taxon>Plagiorchiida</taxon>
        <taxon>Echinostomata</taxon>
        <taxon>Echinostomatoidea</taxon>
        <taxon>Fasciolidae</taxon>
        <taxon>Fasciola</taxon>
    </lineage>
</organism>
<keyword evidence="3" id="KW-1185">Reference proteome</keyword>
<feature type="transmembrane region" description="Helical" evidence="1">
    <location>
        <begin position="28"/>
        <end position="51"/>
    </location>
</feature>
<sequence length="190" mass="22501">MTLKTRATKTQEQEPHSPFLSNSAFTRWIPFMLVYSVILLGIAIAIGQFIAMRREVSYSVNDLATVERAYETRELTSWTPLRELPDIPPPPPNLLNHIYLQRDLFSPEAFQKLKNTVMLYENFSNLSALWRYFWLSHDREKMLNSSELFIDFIQSYMELERINENVDFAEHLDRWYNLLANNQRPHLEAT</sequence>
<dbReference type="EMBL" id="JXXN02005055">
    <property type="protein sequence ID" value="THD20156.1"/>
    <property type="molecule type" value="Genomic_DNA"/>
</dbReference>
<keyword evidence="1" id="KW-1133">Transmembrane helix</keyword>
<name>A0A4E0R1Y6_FASHE</name>
<keyword evidence="1" id="KW-0472">Membrane</keyword>
<evidence type="ECO:0000313" key="3">
    <source>
        <dbReference type="Proteomes" id="UP000230066"/>
    </source>
</evidence>
<keyword evidence="1" id="KW-0812">Transmembrane</keyword>
<evidence type="ECO:0000256" key="1">
    <source>
        <dbReference type="SAM" id="Phobius"/>
    </source>
</evidence>
<reference evidence="2" key="1">
    <citation type="submission" date="2019-03" db="EMBL/GenBank/DDBJ databases">
        <title>Improved annotation for the trematode Fasciola hepatica.</title>
        <authorList>
            <person name="Choi Y.-J."/>
            <person name="Martin J."/>
            <person name="Mitreva M."/>
        </authorList>
    </citation>
    <scope>NUCLEOTIDE SEQUENCE [LARGE SCALE GENOMIC DNA]</scope>
</reference>
<comment type="caution">
    <text evidence="2">The sequence shown here is derived from an EMBL/GenBank/DDBJ whole genome shotgun (WGS) entry which is preliminary data.</text>
</comment>
<accession>A0A4E0R1Y6</accession>
<evidence type="ECO:0000313" key="2">
    <source>
        <dbReference type="EMBL" id="THD20156.1"/>
    </source>
</evidence>